<protein>
    <submittedName>
        <fullName evidence="1">Uncharacterized protein</fullName>
    </submittedName>
</protein>
<evidence type="ECO:0000313" key="1">
    <source>
        <dbReference type="EMBL" id="MBX66907.1"/>
    </source>
</evidence>
<proteinExistence type="predicted"/>
<name>A0A2P2QJ22_RHIMU</name>
<reference evidence="1" key="1">
    <citation type="submission" date="2018-02" db="EMBL/GenBank/DDBJ databases">
        <title>Rhizophora mucronata_Transcriptome.</title>
        <authorList>
            <person name="Meera S.P."/>
            <person name="Sreeshan A."/>
            <person name="Augustine A."/>
        </authorList>
    </citation>
    <scope>NUCLEOTIDE SEQUENCE</scope>
    <source>
        <tissue evidence="1">Leaf</tissue>
    </source>
</reference>
<dbReference type="AlphaFoldDB" id="A0A2P2QJ22"/>
<sequence>MYQTSRKLSITSASTLEENLSFRQFKKPCS</sequence>
<dbReference type="EMBL" id="GGEC01086423">
    <property type="protein sequence ID" value="MBX66907.1"/>
    <property type="molecule type" value="Transcribed_RNA"/>
</dbReference>
<accession>A0A2P2QJ22</accession>
<organism evidence="1">
    <name type="scientific">Rhizophora mucronata</name>
    <name type="common">Asiatic mangrove</name>
    <dbReference type="NCBI Taxonomy" id="61149"/>
    <lineage>
        <taxon>Eukaryota</taxon>
        <taxon>Viridiplantae</taxon>
        <taxon>Streptophyta</taxon>
        <taxon>Embryophyta</taxon>
        <taxon>Tracheophyta</taxon>
        <taxon>Spermatophyta</taxon>
        <taxon>Magnoliopsida</taxon>
        <taxon>eudicotyledons</taxon>
        <taxon>Gunneridae</taxon>
        <taxon>Pentapetalae</taxon>
        <taxon>rosids</taxon>
        <taxon>fabids</taxon>
        <taxon>Malpighiales</taxon>
        <taxon>Rhizophoraceae</taxon>
        <taxon>Rhizophora</taxon>
    </lineage>
</organism>